<organism evidence="2 3">
    <name type="scientific">Aphis glycines</name>
    <name type="common">Soybean aphid</name>
    <dbReference type="NCBI Taxonomy" id="307491"/>
    <lineage>
        <taxon>Eukaryota</taxon>
        <taxon>Metazoa</taxon>
        <taxon>Ecdysozoa</taxon>
        <taxon>Arthropoda</taxon>
        <taxon>Hexapoda</taxon>
        <taxon>Insecta</taxon>
        <taxon>Pterygota</taxon>
        <taxon>Neoptera</taxon>
        <taxon>Paraneoptera</taxon>
        <taxon>Hemiptera</taxon>
        <taxon>Sternorrhyncha</taxon>
        <taxon>Aphidomorpha</taxon>
        <taxon>Aphidoidea</taxon>
        <taxon>Aphididae</taxon>
        <taxon>Aphidini</taxon>
        <taxon>Aphis</taxon>
        <taxon>Aphis</taxon>
    </lineage>
</organism>
<evidence type="ECO:0000313" key="3">
    <source>
        <dbReference type="Proteomes" id="UP000475862"/>
    </source>
</evidence>
<dbReference type="Proteomes" id="UP000475862">
    <property type="component" value="Unassembled WGS sequence"/>
</dbReference>
<reference evidence="2 3" key="1">
    <citation type="submission" date="2019-08" db="EMBL/GenBank/DDBJ databases">
        <title>The genome of the soybean aphid Biotype 1, its phylome, world population structure and adaptation to the North American continent.</title>
        <authorList>
            <person name="Giordano R."/>
            <person name="Donthu R.K."/>
            <person name="Hernandez A.G."/>
            <person name="Wright C.L."/>
            <person name="Zimin A.V."/>
        </authorList>
    </citation>
    <scope>NUCLEOTIDE SEQUENCE [LARGE SCALE GENOMIC DNA]</scope>
    <source>
        <tissue evidence="2">Whole aphids</tissue>
    </source>
</reference>
<dbReference type="EMBL" id="VYZN01000025">
    <property type="protein sequence ID" value="KAE9535957.1"/>
    <property type="molecule type" value="Genomic_DNA"/>
</dbReference>
<dbReference type="Pfam" id="PF12017">
    <property type="entry name" value="Tnp_P_element"/>
    <property type="match status" value="1"/>
</dbReference>
<keyword evidence="3" id="KW-1185">Reference proteome</keyword>
<name>A0A6G0TNS5_APHGL</name>
<evidence type="ECO:0000313" key="2">
    <source>
        <dbReference type="EMBL" id="KAE9535957.1"/>
    </source>
</evidence>
<proteinExistence type="predicted"/>
<sequence>MLNYTPIRGRKLKPDAVPLSNCECLETSMHSKNSPVQQSPKMCTPSGSFLVTNLADEPTSIEPVIKVKKSCKISLFDSLESDTNFGVEVLAEEYNDSCSHQNPTQISQILHPTRKVYKWLPEDISSAITLCSISPKAYQYLRNKKQYPLPGLSTLRRWTSTFKVEPRILEGVLTLMKAKGTLMTSREKLTVICFDETYVSNRLCYDKKNEQVIGHINVYKRL</sequence>
<dbReference type="AlphaFoldDB" id="A0A6G0TNS5"/>
<comment type="caution">
    <text evidence="2">The sequence shown here is derived from an EMBL/GenBank/DDBJ whole genome shotgun (WGS) entry which is preliminary data.</text>
</comment>
<protein>
    <recommendedName>
        <fullName evidence="1">THAP9-like helix-turn-helix domain-containing protein</fullName>
    </recommendedName>
</protein>
<dbReference type="InterPro" id="IPR021896">
    <property type="entry name" value="THAP9-like_HTH"/>
</dbReference>
<gene>
    <name evidence="2" type="ORF">AGLY_007858</name>
</gene>
<evidence type="ECO:0000259" key="1">
    <source>
        <dbReference type="Pfam" id="PF12017"/>
    </source>
</evidence>
<accession>A0A6G0TNS5</accession>
<feature type="domain" description="THAP9-like helix-turn-helix" evidence="1">
    <location>
        <begin position="112"/>
        <end position="158"/>
    </location>
</feature>